<dbReference type="PANTHER" id="PTHR39400:SF1">
    <property type="entry name" value="PIG-P DOMAIN-CONTAINING PROTEIN"/>
    <property type="match status" value="1"/>
</dbReference>
<dbReference type="AlphaFoldDB" id="A0A420HMD2"/>
<keyword evidence="2" id="KW-1133">Transmembrane helix</keyword>
<accession>A0A420HMD2</accession>
<feature type="compositionally biased region" description="Basic and acidic residues" evidence="1">
    <location>
        <begin position="126"/>
        <end position="136"/>
    </location>
</feature>
<reference evidence="3 4" key="1">
    <citation type="journal article" date="2018" name="BMC Genomics">
        <title>Comparative genome analyses reveal sequence features reflecting distinct modes of host-adaptation between dicot and monocot powdery mildew.</title>
        <authorList>
            <person name="Wu Y."/>
            <person name="Ma X."/>
            <person name="Pan Z."/>
            <person name="Kale S.D."/>
            <person name="Song Y."/>
            <person name="King H."/>
            <person name="Zhang Q."/>
            <person name="Presley C."/>
            <person name="Deng X."/>
            <person name="Wei C.I."/>
            <person name="Xiao S."/>
        </authorList>
    </citation>
    <scope>NUCLEOTIDE SEQUENCE [LARGE SCALE GENOMIC DNA]</scope>
    <source>
        <strain evidence="3">UCSC1</strain>
    </source>
</reference>
<evidence type="ECO:0000256" key="1">
    <source>
        <dbReference type="SAM" id="MobiDB-lite"/>
    </source>
</evidence>
<evidence type="ECO:0000256" key="2">
    <source>
        <dbReference type="SAM" id="Phobius"/>
    </source>
</evidence>
<feature type="region of interest" description="Disordered" evidence="1">
    <location>
        <begin position="76"/>
        <end position="136"/>
    </location>
</feature>
<gene>
    <name evidence="3" type="ORF">GcC1_182044</name>
</gene>
<organism evidence="3 4">
    <name type="scientific">Golovinomyces cichoracearum</name>
    <dbReference type="NCBI Taxonomy" id="62708"/>
    <lineage>
        <taxon>Eukaryota</taxon>
        <taxon>Fungi</taxon>
        <taxon>Dikarya</taxon>
        <taxon>Ascomycota</taxon>
        <taxon>Pezizomycotina</taxon>
        <taxon>Leotiomycetes</taxon>
        <taxon>Erysiphales</taxon>
        <taxon>Erysiphaceae</taxon>
        <taxon>Golovinomyces</taxon>
    </lineage>
</organism>
<dbReference type="OrthoDB" id="2157498at2759"/>
<feature type="transmembrane region" description="Helical" evidence="2">
    <location>
        <begin position="261"/>
        <end position="289"/>
    </location>
</feature>
<evidence type="ECO:0000313" key="3">
    <source>
        <dbReference type="EMBL" id="RKF58566.1"/>
    </source>
</evidence>
<dbReference type="PANTHER" id="PTHR39400">
    <property type="entry name" value="YALI0E29227P"/>
    <property type="match status" value="1"/>
</dbReference>
<evidence type="ECO:0000313" key="4">
    <source>
        <dbReference type="Proteomes" id="UP000285405"/>
    </source>
</evidence>
<proteinExistence type="predicted"/>
<dbReference type="Proteomes" id="UP000285405">
    <property type="component" value="Unassembled WGS sequence"/>
</dbReference>
<dbReference type="Pfam" id="PF15159">
    <property type="entry name" value="PIG-Y"/>
    <property type="match status" value="1"/>
</dbReference>
<sequence>MSESNYKTNYLNDRNLSSGHRKSISGSIFSKLSFLRSSRDDEAEIVNRELSSPGLVGLERTFSKKSPRAIAVAVQQTTRRRRGSLRKAALLGRGAQRETKEAKTLTAEPRNKRPQAGDSSPLIRRPSREENSIAHSELHKSKGIALGSYSARAESCSALISLTTELPMGKTDHHMNLTTDVASPNLSSTSTTDDDEIVSLDSHRLHLVGSGSDSYFPPDAVSLARHRSVKKSISSPLPIQGLVPNPLPNFESEWDYSETEWWGWVLLFVTWIVFVVGMGSCLGVWSWAWDVGETPYAPPELEDDPTLPIVGYYPALIILTSVMAWVWVIVAWVGMKYFRHTKISGD</sequence>
<feature type="transmembrane region" description="Helical" evidence="2">
    <location>
        <begin position="309"/>
        <end position="333"/>
    </location>
</feature>
<dbReference type="InterPro" id="IPR029164">
    <property type="entry name" value="PIG-Y"/>
</dbReference>
<keyword evidence="2" id="KW-0812">Transmembrane</keyword>
<comment type="caution">
    <text evidence="3">The sequence shown here is derived from an EMBL/GenBank/DDBJ whole genome shotgun (WGS) entry which is preliminary data.</text>
</comment>
<dbReference type="EMBL" id="MCBR01018214">
    <property type="protein sequence ID" value="RKF58566.1"/>
    <property type="molecule type" value="Genomic_DNA"/>
</dbReference>
<keyword evidence="2" id="KW-0472">Membrane</keyword>
<protein>
    <submittedName>
        <fullName evidence="3">Uncharacterized protein</fullName>
    </submittedName>
</protein>
<name>A0A420HMD2_9PEZI</name>